<dbReference type="Proteomes" id="UP001497472">
    <property type="component" value="Unassembled WGS sequence"/>
</dbReference>
<evidence type="ECO:0000313" key="5">
    <source>
        <dbReference type="EMBL" id="CAK1546403.1"/>
    </source>
</evidence>
<evidence type="ECO:0000256" key="2">
    <source>
        <dbReference type="PIRSR" id="PIRSR601310-3"/>
    </source>
</evidence>
<dbReference type="InterPro" id="IPR001310">
    <property type="entry name" value="Histidine_triad_HIT"/>
</dbReference>
<dbReference type="PANTHER" id="PTHR23089">
    <property type="entry name" value="HISTIDINE TRIAD HIT PROTEIN"/>
    <property type="match status" value="1"/>
</dbReference>
<evidence type="ECO:0000313" key="6">
    <source>
        <dbReference type="Proteomes" id="UP001497472"/>
    </source>
</evidence>
<accession>A0AAV1JD11</accession>
<protein>
    <recommendedName>
        <fullName evidence="4">HIT domain-containing protein</fullName>
    </recommendedName>
</protein>
<dbReference type="Gene3D" id="3.30.428.10">
    <property type="entry name" value="HIT-like"/>
    <property type="match status" value="1"/>
</dbReference>
<dbReference type="InterPro" id="IPR019808">
    <property type="entry name" value="Histidine_triad_CS"/>
</dbReference>
<organism evidence="5 6">
    <name type="scientific">Leptosia nina</name>
    <dbReference type="NCBI Taxonomy" id="320188"/>
    <lineage>
        <taxon>Eukaryota</taxon>
        <taxon>Metazoa</taxon>
        <taxon>Ecdysozoa</taxon>
        <taxon>Arthropoda</taxon>
        <taxon>Hexapoda</taxon>
        <taxon>Insecta</taxon>
        <taxon>Pterygota</taxon>
        <taxon>Neoptera</taxon>
        <taxon>Endopterygota</taxon>
        <taxon>Lepidoptera</taxon>
        <taxon>Glossata</taxon>
        <taxon>Ditrysia</taxon>
        <taxon>Papilionoidea</taxon>
        <taxon>Pieridae</taxon>
        <taxon>Pierinae</taxon>
        <taxon>Leptosia</taxon>
    </lineage>
</organism>
<keyword evidence="6" id="KW-1185">Reference proteome</keyword>
<evidence type="ECO:0000256" key="3">
    <source>
        <dbReference type="PROSITE-ProRule" id="PRU00464"/>
    </source>
</evidence>
<gene>
    <name evidence="5" type="ORF">LNINA_LOCUS5975</name>
</gene>
<evidence type="ECO:0000259" key="4">
    <source>
        <dbReference type="PROSITE" id="PS51084"/>
    </source>
</evidence>
<dbReference type="InterPro" id="IPR036265">
    <property type="entry name" value="HIT-like_sf"/>
</dbReference>
<dbReference type="FunFam" id="3.30.428.10:FF:000005">
    <property type="entry name" value="Histidine triad nucleotide-binding protein 1"/>
    <property type="match status" value="1"/>
</dbReference>
<evidence type="ECO:0000256" key="1">
    <source>
        <dbReference type="PIRSR" id="PIRSR601310-1"/>
    </source>
</evidence>
<feature type="active site" description="Tele-AMP-histidine intermediate" evidence="1">
    <location>
        <position position="149"/>
    </location>
</feature>
<dbReference type="GO" id="GO:0003824">
    <property type="term" value="F:catalytic activity"/>
    <property type="evidence" value="ECO:0007669"/>
    <property type="project" value="InterPro"/>
</dbReference>
<name>A0AAV1JD11_9NEOP</name>
<proteinExistence type="predicted"/>
<dbReference type="SUPFAM" id="SSF54197">
    <property type="entry name" value="HIT-like"/>
    <property type="match status" value="1"/>
</dbReference>
<dbReference type="CDD" id="cd01276">
    <property type="entry name" value="PKCI_related"/>
    <property type="match status" value="1"/>
</dbReference>
<comment type="caution">
    <text evidence="5">The sequence shown here is derived from an EMBL/GenBank/DDBJ whole genome shotgun (WGS) entry which is preliminary data.</text>
</comment>
<feature type="domain" description="HIT" evidence="4">
    <location>
        <begin position="56"/>
        <end position="163"/>
    </location>
</feature>
<dbReference type="Pfam" id="PF01230">
    <property type="entry name" value="HIT"/>
    <property type="match status" value="1"/>
</dbReference>
<dbReference type="InterPro" id="IPR011146">
    <property type="entry name" value="HIT-like"/>
</dbReference>
<dbReference type="AlphaFoldDB" id="A0AAV1JD11"/>
<dbReference type="PRINTS" id="PR00332">
    <property type="entry name" value="HISTRIAD"/>
</dbReference>
<sequence length="163" mass="18187">MFNKVLQRALKFRLKKSYPTNIYDLNRGAAIAVRRPYSDEVKRAQASSVASPGPTIFDKIISKEIKADIIYEDDFCLAFNDVSPQAPVHFLVIPKKSIPRLQDCEASDKEILGHLMLVARSLGSERAPGGWRLVVNNGRHGAQSVYHLHLHVLGGRQMGWPPG</sequence>
<dbReference type="PROSITE" id="PS00892">
    <property type="entry name" value="HIT_1"/>
    <property type="match status" value="1"/>
</dbReference>
<feature type="short sequence motif" description="Histidine triad motif" evidence="2 3">
    <location>
        <begin position="147"/>
        <end position="151"/>
    </location>
</feature>
<dbReference type="PROSITE" id="PS51084">
    <property type="entry name" value="HIT_2"/>
    <property type="match status" value="1"/>
</dbReference>
<dbReference type="EMBL" id="CAVLEF010000008">
    <property type="protein sequence ID" value="CAK1546403.1"/>
    <property type="molecule type" value="Genomic_DNA"/>
</dbReference>
<reference evidence="5 6" key="1">
    <citation type="submission" date="2023-11" db="EMBL/GenBank/DDBJ databases">
        <authorList>
            <person name="Okamura Y."/>
        </authorList>
    </citation>
    <scope>NUCLEOTIDE SEQUENCE [LARGE SCALE GENOMIC DNA]</scope>
</reference>